<accession>A0A1K1N0B9</accession>
<dbReference type="Proteomes" id="UP000183461">
    <property type="component" value="Unassembled WGS sequence"/>
</dbReference>
<organism evidence="2 3">
    <name type="scientific">Ruminococcus flavefaciens</name>
    <dbReference type="NCBI Taxonomy" id="1265"/>
    <lineage>
        <taxon>Bacteria</taxon>
        <taxon>Bacillati</taxon>
        <taxon>Bacillota</taxon>
        <taxon>Clostridia</taxon>
        <taxon>Eubacteriales</taxon>
        <taxon>Oscillospiraceae</taxon>
        <taxon>Ruminococcus</taxon>
    </lineage>
</organism>
<reference evidence="2 3" key="1">
    <citation type="submission" date="2016-11" db="EMBL/GenBank/DDBJ databases">
        <authorList>
            <person name="Jaros S."/>
            <person name="Januszkiewicz K."/>
            <person name="Wedrychowicz H."/>
        </authorList>
    </citation>
    <scope>NUCLEOTIDE SEQUENCE [LARGE SCALE GENOMIC DNA]</scope>
    <source>
        <strain evidence="2 3">YL228</strain>
    </source>
</reference>
<keyword evidence="1" id="KW-0812">Transmembrane</keyword>
<proteinExistence type="predicted"/>
<feature type="transmembrane region" description="Helical" evidence="1">
    <location>
        <begin position="6"/>
        <end position="27"/>
    </location>
</feature>
<protein>
    <submittedName>
        <fullName evidence="2">Uncharacterized protein</fullName>
    </submittedName>
</protein>
<evidence type="ECO:0000313" key="2">
    <source>
        <dbReference type="EMBL" id="SFW28795.1"/>
    </source>
</evidence>
<evidence type="ECO:0000256" key="1">
    <source>
        <dbReference type="SAM" id="Phobius"/>
    </source>
</evidence>
<keyword evidence="1" id="KW-0472">Membrane</keyword>
<keyword evidence="1" id="KW-1133">Transmembrane helix</keyword>
<dbReference type="AlphaFoldDB" id="A0A1K1N0B9"/>
<name>A0A1K1N0B9_RUMFL</name>
<evidence type="ECO:0000313" key="3">
    <source>
        <dbReference type="Proteomes" id="UP000183461"/>
    </source>
</evidence>
<dbReference type="EMBL" id="FPIP01000003">
    <property type="protein sequence ID" value="SFW28795.1"/>
    <property type="molecule type" value="Genomic_DNA"/>
</dbReference>
<sequence>MTTGEILVIAAAAAVFIIINIIMWSIIAKKERKANGSGASRSKMTSVPLSEVSAAAAAAGFELMENTVIVHTDDVISD</sequence>
<gene>
    <name evidence="2" type="ORF">SAMN02910280_1570</name>
</gene>
<dbReference type="RefSeq" id="WP_072299890.1">
    <property type="nucleotide sequence ID" value="NZ_CAMFXY010000188.1"/>
</dbReference>